<dbReference type="SUPFAM" id="SSF53613">
    <property type="entry name" value="Ribokinase-like"/>
    <property type="match status" value="1"/>
</dbReference>
<organism evidence="6 7">
    <name type="scientific">Salinicola socius</name>
    <dbReference type="NCBI Taxonomy" id="404433"/>
    <lineage>
        <taxon>Bacteria</taxon>
        <taxon>Pseudomonadati</taxon>
        <taxon>Pseudomonadota</taxon>
        <taxon>Gammaproteobacteria</taxon>
        <taxon>Oceanospirillales</taxon>
        <taxon>Halomonadaceae</taxon>
        <taxon>Salinicola</taxon>
    </lineage>
</organism>
<dbReference type="InterPro" id="IPR029056">
    <property type="entry name" value="Ribokinase-like"/>
</dbReference>
<evidence type="ECO:0000256" key="5">
    <source>
        <dbReference type="ARBA" id="ARBA00022840"/>
    </source>
</evidence>
<evidence type="ECO:0000313" key="7">
    <source>
        <dbReference type="Proteomes" id="UP000186878"/>
    </source>
</evidence>
<dbReference type="GO" id="GO:0005524">
    <property type="term" value="F:ATP binding"/>
    <property type="evidence" value="ECO:0007669"/>
    <property type="project" value="UniProtKB-KW"/>
</dbReference>
<dbReference type="Proteomes" id="UP000186878">
    <property type="component" value="Unassembled WGS sequence"/>
</dbReference>
<dbReference type="InterPro" id="IPR004625">
    <property type="entry name" value="PyrdxlKinase"/>
</dbReference>
<dbReference type="EMBL" id="MSDO01000026">
    <property type="protein sequence ID" value="OLO03008.1"/>
    <property type="molecule type" value="Genomic_DNA"/>
</dbReference>
<protein>
    <recommendedName>
        <fullName evidence="1">pyridoxal kinase</fullName>
        <ecNumber evidence="1">2.7.1.35</ecNumber>
    </recommendedName>
</protein>
<dbReference type="STRING" id="404433.BTW07_16885"/>
<dbReference type="RefSeq" id="WP_075571349.1">
    <property type="nucleotide sequence ID" value="NZ_MSDO01000026.1"/>
</dbReference>
<dbReference type="AlphaFoldDB" id="A0A1Q8SNJ3"/>
<dbReference type="PANTHER" id="PTHR10534:SF2">
    <property type="entry name" value="PYRIDOXAL KINASE"/>
    <property type="match status" value="1"/>
</dbReference>
<evidence type="ECO:0000256" key="2">
    <source>
        <dbReference type="ARBA" id="ARBA00022679"/>
    </source>
</evidence>
<dbReference type="GO" id="GO:0005829">
    <property type="term" value="C:cytosol"/>
    <property type="evidence" value="ECO:0007669"/>
    <property type="project" value="TreeGrafter"/>
</dbReference>
<evidence type="ECO:0000313" key="6">
    <source>
        <dbReference type="EMBL" id="OLO03008.1"/>
    </source>
</evidence>
<keyword evidence="3" id="KW-0547">Nucleotide-binding</keyword>
<reference evidence="6 7" key="1">
    <citation type="submission" date="2016-12" db="EMBL/GenBank/DDBJ databases">
        <title>Draft genome sequences of strains Salinicola socius SMB35, Salinicola sp. MH3R3-1 and Chromohalobacter sp. SMB17 from the Verkhnekamsk potash mining region of Russia.</title>
        <authorList>
            <person name="Mavrodi D.V."/>
            <person name="Olsson B.E."/>
            <person name="Korsakova E.S."/>
            <person name="Pyankova A."/>
            <person name="Mavrodi O.V."/>
            <person name="Plotnikova E.G."/>
        </authorList>
    </citation>
    <scope>NUCLEOTIDE SEQUENCE [LARGE SCALE GENOMIC DNA]</scope>
    <source>
        <strain evidence="6 7">SMB35</strain>
    </source>
</reference>
<comment type="caution">
    <text evidence="6">The sequence shown here is derived from an EMBL/GenBank/DDBJ whole genome shotgun (WGS) entry which is preliminary data.</text>
</comment>
<sequence>MTHVISIQSHVAYGYVGNRGAVFPLQRLGLEVTAINTVQFSNHTGYGAFTGDVFSPDHLRNVLDGVESLVGLDDVDAVLSGYINAVEGNTTLSRWRHWGFRSIC</sequence>
<proteinExistence type="predicted"/>
<dbReference type="Gene3D" id="3.40.1190.20">
    <property type="match status" value="1"/>
</dbReference>
<dbReference type="EC" id="2.7.1.35" evidence="1"/>
<evidence type="ECO:0000256" key="4">
    <source>
        <dbReference type="ARBA" id="ARBA00022777"/>
    </source>
</evidence>
<keyword evidence="7" id="KW-1185">Reference proteome</keyword>
<dbReference type="GO" id="GO:0008478">
    <property type="term" value="F:pyridoxal kinase activity"/>
    <property type="evidence" value="ECO:0007669"/>
    <property type="project" value="UniProtKB-EC"/>
</dbReference>
<keyword evidence="4" id="KW-0418">Kinase</keyword>
<evidence type="ECO:0000256" key="3">
    <source>
        <dbReference type="ARBA" id="ARBA00022741"/>
    </source>
</evidence>
<name>A0A1Q8SNJ3_9GAMM</name>
<accession>A0A1Q8SNJ3</accession>
<keyword evidence="2" id="KW-0808">Transferase</keyword>
<keyword evidence="5" id="KW-0067">ATP-binding</keyword>
<dbReference type="PANTHER" id="PTHR10534">
    <property type="entry name" value="PYRIDOXAL KINASE"/>
    <property type="match status" value="1"/>
</dbReference>
<dbReference type="GO" id="GO:0009443">
    <property type="term" value="P:pyridoxal 5'-phosphate salvage"/>
    <property type="evidence" value="ECO:0007669"/>
    <property type="project" value="InterPro"/>
</dbReference>
<gene>
    <name evidence="6" type="ORF">BTW07_16885</name>
</gene>
<evidence type="ECO:0000256" key="1">
    <source>
        <dbReference type="ARBA" id="ARBA00012104"/>
    </source>
</evidence>